<accession>A0A7C5HJL5</accession>
<protein>
    <submittedName>
        <fullName evidence="1">SagB/ThcOx family dehydrogenase</fullName>
    </submittedName>
</protein>
<comment type="caution">
    <text evidence="1">The sequence shown here is derived from an EMBL/GenBank/DDBJ whole genome shotgun (WGS) entry which is preliminary data.</text>
</comment>
<dbReference type="InterPro" id="IPR000415">
    <property type="entry name" value="Nitroreductase-like"/>
</dbReference>
<evidence type="ECO:0000313" key="1">
    <source>
        <dbReference type="EMBL" id="HHE32565.1"/>
    </source>
</evidence>
<feature type="non-terminal residue" evidence="1">
    <location>
        <position position="1"/>
    </location>
</feature>
<dbReference type="EMBL" id="DRSQ01000162">
    <property type="protein sequence ID" value="HHE32565.1"/>
    <property type="molecule type" value="Genomic_DNA"/>
</dbReference>
<sequence length="36" mass="3969">GTCAIAAYHQDRMDKLIDVDGKEEFTIYLAPVGKKA</sequence>
<dbReference type="Gene3D" id="3.40.109.10">
    <property type="entry name" value="NADH Oxidase"/>
    <property type="match status" value="1"/>
</dbReference>
<reference evidence="1" key="1">
    <citation type="journal article" date="2020" name="mSystems">
        <title>Genome- and Community-Level Interaction Insights into Carbon Utilization and Element Cycling Functions of Hydrothermarchaeota in Hydrothermal Sediment.</title>
        <authorList>
            <person name="Zhou Z."/>
            <person name="Liu Y."/>
            <person name="Xu W."/>
            <person name="Pan J."/>
            <person name="Luo Z.H."/>
            <person name="Li M."/>
        </authorList>
    </citation>
    <scope>NUCLEOTIDE SEQUENCE [LARGE SCALE GENOMIC DNA]</scope>
    <source>
        <strain evidence="1">HyVt-633</strain>
    </source>
</reference>
<organism evidence="1">
    <name type="scientific">Chlorobaculum parvum</name>
    <dbReference type="NCBI Taxonomy" id="274539"/>
    <lineage>
        <taxon>Bacteria</taxon>
        <taxon>Pseudomonadati</taxon>
        <taxon>Chlorobiota</taxon>
        <taxon>Chlorobiia</taxon>
        <taxon>Chlorobiales</taxon>
        <taxon>Chlorobiaceae</taxon>
        <taxon>Chlorobaculum</taxon>
    </lineage>
</organism>
<gene>
    <name evidence="1" type="ORF">ENL07_08070</name>
</gene>
<dbReference type="GO" id="GO:0016491">
    <property type="term" value="F:oxidoreductase activity"/>
    <property type="evidence" value="ECO:0007669"/>
    <property type="project" value="InterPro"/>
</dbReference>
<name>A0A7C5HJL5_9CHLB</name>
<dbReference type="AlphaFoldDB" id="A0A7C5HJL5"/>
<dbReference type="Proteomes" id="UP000886058">
    <property type="component" value="Unassembled WGS sequence"/>
</dbReference>
<proteinExistence type="predicted"/>